<comment type="caution">
    <text evidence="2">The sequence shown here is derived from an EMBL/GenBank/DDBJ whole genome shotgun (WGS) entry which is preliminary data.</text>
</comment>
<dbReference type="EMBL" id="JASCZI010181889">
    <property type="protein sequence ID" value="MED6186270.1"/>
    <property type="molecule type" value="Genomic_DNA"/>
</dbReference>
<evidence type="ECO:0000313" key="2">
    <source>
        <dbReference type="EMBL" id="MED6186270.1"/>
    </source>
</evidence>
<reference evidence="2 3" key="1">
    <citation type="journal article" date="2023" name="Plants (Basel)">
        <title>Bridging the Gap: Combining Genomics and Transcriptomics Approaches to Understand Stylosanthes scabra, an Orphan Legume from the Brazilian Caatinga.</title>
        <authorList>
            <person name="Ferreira-Neto J.R.C."/>
            <person name="da Silva M.D."/>
            <person name="Binneck E."/>
            <person name="de Melo N.F."/>
            <person name="da Silva R.H."/>
            <person name="de Melo A.L.T.M."/>
            <person name="Pandolfi V."/>
            <person name="Bustamante F.O."/>
            <person name="Brasileiro-Vidal A.C."/>
            <person name="Benko-Iseppon A.M."/>
        </authorList>
    </citation>
    <scope>NUCLEOTIDE SEQUENCE [LARGE SCALE GENOMIC DNA]</scope>
    <source>
        <tissue evidence="2">Leaves</tissue>
    </source>
</reference>
<dbReference type="Proteomes" id="UP001341840">
    <property type="component" value="Unassembled WGS sequence"/>
</dbReference>
<protein>
    <submittedName>
        <fullName evidence="2">Uncharacterized protein</fullName>
    </submittedName>
</protein>
<sequence length="131" mass="14217">MFKETGNPRSCVLRSTPTNFQRLGAFEGSMGLVKKTRKPDKSASRVWGTVLDKPKAQNLVALPAPPVHSSGGALPRFRRGNSGSKQPLTLNHFFSSPDMERYQRSSSQVAQPGPTSQALEYPSNSLGSELS</sequence>
<feature type="compositionally biased region" description="Polar residues" evidence="1">
    <location>
        <begin position="81"/>
        <end position="94"/>
    </location>
</feature>
<evidence type="ECO:0000256" key="1">
    <source>
        <dbReference type="SAM" id="MobiDB-lite"/>
    </source>
</evidence>
<keyword evidence="3" id="KW-1185">Reference proteome</keyword>
<gene>
    <name evidence="2" type="ORF">PIB30_065183</name>
</gene>
<proteinExistence type="predicted"/>
<name>A0ABU6WK94_9FABA</name>
<organism evidence="2 3">
    <name type="scientific">Stylosanthes scabra</name>
    <dbReference type="NCBI Taxonomy" id="79078"/>
    <lineage>
        <taxon>Eukaryota</taxon>
        <taxon>Viridiplantae</taxon>
        <taxon>Streptophyta</taxon>
        <taxon>Embryophyta</taxon>
        <taxon>Tracheophyta</taxon>
        <taxon>Spermatophyta</taxon>
        <taxon>Magnoliopsida</taxon>
        <taxon>eudicotyledons</taxon>
        <taxon>Gunneridae</taxon>
        <taxon>Pentapetalae</taxon>
        <taxon>rosids</taxon>
        <taxon>fabids</taxon>
        <taxon>Fabales</taxon>
        <taxon>Fabaceae</taxon>
        <taxon>Papilionoideae</taxon>
        <taxon>50 kb inversion clade</taxon>
        <taxon>dalbergioids sensu lato</taxon>
        <taxon>Dalbergieae</taxon>
        <taxon>Pterocarpus clade</taxon>
        <taxon>Stylosanthes</taxon>
    </lineage>
</organism>
<feature type="compositionally biased region" description="Polar residues" evidence="1">
    <location>
        <begin position="104"/>
        <end position="131"/>
    </location>
</feature>
<accession>A0ABU6WK94</accession>
<evidence type="ECO:0000313" key="3">
    <source>
        <dbReference type="Proteomes" id="UP001341840"/>
    </source>
</evidence>
<feature type="region of interest" description="Disordered" evidence="1">
    <location>
        <begin position="62"/>
        <end position="131"/>
    </location>
</feature>